<dbReference type="SUPFAM" id="SSF52096">
    <property type="entry name" value="ClpP/crotonase"/>
    <property type="match status" value="1"/>
</dbReference>
<keyword evidence="2" id="KW-0456">Lyase</keyword>
<dbReference type="EMBL" id="VMTY01000001">
    <property type="protein sequence ID" value="TVU57819.1"/>
    <property type="molecule type" value="Genomic_DNA"/>
</dbReference>
<comment type="catalytic activity">
    <reaction evidence="4">
        <text>a 4-saturated-(3S)-3-hydroxyacyl-CoA = a (3E)-enoyl-CoA + H2O</text>
        <dbReference type="Rhea" id="RHEA:20724"/>
        <dbReference type="ChEBI" id="CHEBI:15377"/>
        <dbReference type="ChEBI" id="CHEBI:58521"/>
        <dbReference type="ChEBI" id="CHEBI:137480"/>
        <dbReference type="EC" id="4.2.1.17"/>
    </reaction>
</comment>
<evidence type="ECO:0000313" key="6">
    <source>
        <dbReference type="Proteomes" id="UP000320531"/>
    </source>
</evidence>
<dbReference type="PANTHER" id="PTHR11941:SF54">
    <property type="entry name" value="ENOYL-COA HYDRATASE, MITOCHONDRIAL"/>
    <property type="match status" value="1"/>
</dbReference>
<dbReference type="InterPro" id="IPR001753">
    <property type="entry name" value="Enoyl-CoA_hydra/iso"/>
</dbReference>
<evidence type="ECO:0000256" key="3">
    <source>
        <dbReference type="ARBA" id="ARBA00023709"/>
    </source>
</evidence>
<evidence type="ECO:0000256" key="4">
    <source>
        <dbReference type="ARBA" id="ARBA00023717"/>
    </source>
</evidence>
<dbReference type="InterPro" id="IPR029045">
    <property type="entry name" value="ClpP/crotonase-like_dom_sf"/>
</dbReference>
<dbReference type="GO" id="GO:0004300">
    <property type="term" value="F:enoyl-CoA hydratase activity"/>
    <property type="evidence" value="ECO:0007669"/>
    <property type="project" value="UniProtKB-EC"/>
</dbReference>
<dbReference type="AlphaFoldDB" id="A0A558GLQ2"/>
<protein>
    <recommendedName>
        <fullName evidence="7">Enoyl-CoA hydratase</fullName>
    </recommendedName>
</protein>
<organism evidence="5 6">
    <name type="scientific">Corynebacterium aurimucosum</name>
    <dbReference type="NCBI Taxonomy" id="169292"/>
    <lineage>
        <taxon>Bacteria</taxon>
        <taxon>Bacillati</taxon>
        <taxon>Actinomycetota</taxon>
        <taxon>Actinomycetes</taxon>
        <taxon>Mycobacteriales</taxon>
        <taxon>Corynebacteriaceae</taxon>
        <taxon>Corynebacterium</taxon>
    </lineage>
</organism>
<proteinExistence type="inferred from homology"/>
<dbReference type="GO" id="GO:0006635">
    <property type="term" value="P:fatty acid beta-oxidation"/>
    <property type="evidence" value="ECO:0007669"/>
    <property type="project" value="TreeGrafter"/>
</dbReference>
<dbReference type="Gene3D" id="3.90.226.10">
    <property type="entry name" value="2-enoyl-CoA Hydratase, Chain A, domain 1"/>
    <property type="match status" value="1"/>
</dbReference>
<dbReference type="Proteomes" id="UP000320531">
    <property type="component" value="Unassembled WGS sequence"/>
</dbReference>
<dbReference type="InterPro" id="IPR014748">
    <property type="entry name" value="Enoyl-CoA_hydra_C"/>
</dbReference>
<gene>
    <name evidence="5" type="ORF">FQK23_00435</name>
</gene>
<reference evidence="5 6" key="1">
    <citation type="submission" date="2019-07" db="EMBL/GenBank/DDBJ databases">
        <title>Draft genome of C. aurimucosum strain 14-2523.</title>
        <authorList>
            <person name="Pacheco L.G.C."/>
            <person name="Aguiar E.R.G.R."/>
            <person name="Navas J."/>
            <person name="Santos C.S."/>
            <person name="Rocha D.J.P.G."/>
        </authorList>
    </citation>
    <scope>NUCLEOTIDE SEQUENCE [LARGE SCALE GENOMIC DNA]</scope>
    <source>
        <strain evidence="5 6">14-2523</strain>
    </source>
</reference>
<evidence type="ECO:0000256" key="2">
    <source>
        <dbReference type="ARBA" id="ARBA00023239"/>
    </source>
</evidence>
<accession>A0A558GLQ2</accession>
<comment type="catalytic activity">
    <reaction evidence="3">
        <text>a (3S)-3-hydroxyacyl-CoA = a (2E)-enoyl-CoA + H2O</text>
        <dbReference type="Rhea" id="RHEA:16105"/>
        <dbReference type="ChEBI" id="CHEBI:15377"/>
        <dbReference type="ChEBI" id="CHEBI:57318"/>
        <dbReference type="ChEBI" id="CHEBI:58856"/>
        <dbReference type="EC" id="4.2.1.17"/>
    </reaction>
</comment>
<name>A0A558GLQ2_9CORY</name>
<evidence type="ECO:0008006" key="7">
    <source>
        <dbReference type="Google" id="ProtNLM"/>
    </source>
</evidence>
<sequence length="142" mass="15240">MSLRISRARLGIIPGAGGTQRLREVAGKAIALDLILTRKELDAEAALQWGVITRISDDPVATAMEICHVLNENGPLAQRVARESIKAGVLGGHQQEQLSQGMAFSHSDRAEGLSAFLDKRAPNFNSSVSISTEKEESHAPTK</sequence>
<evidence type="ECO:0000256" key="1">
    <source>
        <dbReference type="ARBA" id="ARBA00005254"/>
    </source>
</evidence>
<dbReference type="PANTHER" id="PTHR11941">
    <property type="entry name" value="ENOYL-COA HYDRATASE-RELATED"/>
    <property type="match status" value="1"/>
</dbReference>
<comment type="caution">
    <text evidence="5">The sequence shown here is derived from an EMBL/GenBank/DDBJ whole genome shotgun (WGS) entry which is preliminary data.</text>
</comment>
<comment type="similarity">
    <text evidence="1">Belongs to the enoyl-CoA hydratase/isomerase family.</text>
</comment>
<evidence type="ECO:0000313" key="5">
    <source>
        <dbReference type="EMBL" id="TVU57819.1"/>
    </source>
</evidence>
<dbReference type="Pfam" id="PF00378">
    <property type="entry name" value="ECH_1"/>
    <property type="match status" value="1"/>
</dbReference>
<dbReference type="Gene3D" id="1.10.12.10">
    <property type="entry name" value="Lyase 2-enoyl-coa Hydratase, Chain A, domain 2"/>
    <property type="match status" value="1"/>
</dbReference>